<proteinExistence type="predicted"/>
<dbReference type="EMBL" id="BAABHQ010000029">
    <property type="protein sequence ID" value="GAA4896101.1"/>
    <property type="molecule type" value="Genomic_DNA"/>
</dbReference>
<feature type="compositionally biased region" description="Basic and acidic residues" evidence="1">
    <location>
        <begin position="17"/>
        <end position="27"/>
    </location>
</feature>
<comment type="caution">
    <text evidence="2">The sequence shown here is derived from an EMBL/GenBank/DDBJ whole genome shotgun (WGS) entry which is preliminary data.</text>
</comment>
<evidence type="ECO:0000313" key="3">
    <source>
        <dbReference type="Proteomes" id="UP001500457"/>
    </source>
</evidence>
<dbReference type="Proteomes" id="UP001500457">
    <property type="component" value="Unassembled WGS sequence"/>
</dbReference>
<evidence type="ECO:0000256" key="1">
    <source>
        <dbReference type="SAM" id="MobiDB-lite"/>
    </source>
</evidence>
<evidence type="ECO:0000313" key="2">
    <source>
        <dbReference type="EMBL" id="GAA4896101.1"/>
    </source>
</evidence>
<feature type="region of interest" description="Disordered" evidence="1">
    <location>
        <begin position="1"/>
        <end position="47"/>
    </location>
</feature>
<organism evidence="2 3">
    <name type="scientific">Actinomycetospora straminea</name>
    <dbReference type="NCBI Taxonomy" id="663607"/>
    <lineage>
        <taxon>Bacteria</taxon>
        <taxon>Bacillati</taxon>
        <taxon>Actinomycetota</taxon>
        <taxon>Actinomycetes</taxon>
        <taxon>Pseudonocardiales</taxon>
        <taxon>Pseudonocardiaceae</taxon>
        <taxon>Actinomycetospora</taxon>
    </lineage>
</organism>
<protein>
    <submittedName>
        <fullName evidence="2">Uncharacterized protein</fullName>
    </submittedName>
</protein>
<reference evidence="3" key="1">
    <citation type="journal article" date="2019" name="Int. J. Syst. Evol. Microbiol.">
        <title>The Global Catalogue of Microorganisms (GCM) 10K type strain sequencing project: providing services to taxonomists for standard genome sequencing and annotation.</title>
        <authorList>
            <consortium name="The Broad Institute Genomics Platform"/>
            <consortium name="The Broad Institute Genome Sequencing Center for Infectious Disease"/>
            <person name="Wu L."/>
            <person name="Ma J."/>
        </authorList>
    </citation>
    <scope>NUCLEOTIDE SEQUENCE [LARGE SCALE GENOMIC DNA]</scope>
    <source>
        <strain evidence="3">JCM 17983</strain>
    </source>
</reference>
<accession>A0ABP9F9S8</accession>
<gene>
    <name evidence="2" type="ORF">GCM10023203_58100</name>
</gene>
<keyword evidence="3" id="KW-1185">Reference proteome</keyword>
<dbReference type="RefSeq" id="WP_274234882.1">
    <property type="nucleotide sequence ID" value="NZ_BAABHQ010000029.1"/>
</dbReference>
<name>A0ABP9F9S8_9PSEU</name>
<sequence>MWHLHWRAETSTADTPLDERRRVRTAEPTRTTEASADGSPGRTRGSFQHVWHDTPAATLAGAVPETVRVRGR</sequence>